<protein>
    <submittedName>
        <fullName evidence="2">Putative auto-transporter adhesin, head GIN domain</fullName>
    </submittedName>
</protein>
<name>A0A1T5DGN8_9FLAO</name>
<feature type="domain" description="Putative auto-transporter adhesin head GIN" evidence="1">
    <location>
        <begin position="67"/>
        <end position="260"/>
    </location>
</feature>
<organism evidence="2 3">
    <name type="scientific">Maribacter arcticus</name>
    <dbReference type="NCBI Taxonomy" id="561365"/>
    <lineage>
        <taxon>Bacteria</taxon>
        <taxon>Pseudomonadati</taxon>
        <taxon>Bacteroidota</taxon>
        <taxon>Flavobacteriia</taxon>
        <taxon>Flavobacteriales</taxon>
        <taxon>Flavobacteriaceae</taxon>
        <taxon>Maribacter</taxon>
    </lineage>
</organism>
<keyword evidence="3" id="KW-1185">Reference proteome</keyword>
<evidence type="ECO:0000259" key="1">
    <source>
        <dbReference type="Pfam" id="PF10988"/>
    </source>
</evidence>
<dbReference type="RefSeq" id="WP_079513325.1">
    <property type="nucleotide sequence ID" value="NZ_FUYL01000009.1"/>
</dbReference>
<dbReference type="Proteomes" id="UP000190339">
    <property type="component" value="Unassembled WGS sequence"/>
</dbReference>
<dbReference type="AlphaFoldDB" id="A0A1T5DGN8"/>
<dbReference type="InterPro" id="IPR021255">
    <property type="entry name" value="DUF2807"/>
</dbReference>
<dbReference type="OrthoDB" id="1466971at2"/>
<reference evidence="3" key="1">
    <citation type="submission" date="2017-02" db="EMBL/GenBank/DDBJ databases">
        <authorList>
            <person name="Varghese N."/>
            <person name="Submissions S."/>
        </authorList>
    </citation>
    <scope>NUCLEOTIDE SEQUENCE [LARGE SCALE GENOMIC DNA]</scope>
    <source>
        <strain evidence="3">DSM 23546</strain>
    </source>
</reference>
<gene>
    <name evidence="2" type="ORF">SAMN05660866_02900</name>
</gene>
<dbReference type="STRING" id="561365.SAMN05660866_02900"/>
<dbReference type="Gene3D" id="2.160.20.120">
    <property type="match status" value="1"/>
</dbReference>
<dbReference type="EMBL" id="FUYL01000009">
    <property type="protein sequence ID" value="SKB70741.1"/>
    <property type="molecule type" value="Genomic_DNA"/>
</dbReference>
<evidence type="ECO:0000313" key="3">
    <source>
        <dbReference type="Proteomes" id="UP000190339"/>
    </source>
</evidence>
<sequence length="277" mass="30912">MSEIRIHTIVTCQIESVLKVGRRSRYLFVLFTILFLSISFNSCDSENAADCFQDTGEIIRNEVEVQEFEKITVFENVTLVIKQGDTQKVEIETGENLRVEVDAVVEDGRLLLTDTNDCNYVRAYGTTIVFVTTPNLTEIRSSTGFPIRSDGVLSFDRLNLLSESFSNPEAETTDGEFNLDLDITSLSITVNGIAYFNLRGNVENLNINIAAGDSRIEAEELVAQNVNINHRGSNDVLINPQLKISGVLRGTGDVLSYNRPAEIDVQELYNGRLIFVE</sequence>
<accession>A0A1T5DGN8</accession>
<evidence type="ECO:0000313" key="2">
    <source>
        <dbReference type="EMBL" id="SKB70741.1"/>
    </source>
</evidence>
<dbReference type="Pfam" id="PF10988">
    <property type="entry name" value="DUF2807"/>
    <property type="match status" value="1"/>
</dbReference>
<proteinExistence type="predicted"/>